<gene>
    <name evidence="2" type="ORF">NBG4_330001</name>
</gene>
<sequence length="104" mass="10548">MKTYTKKLTYIGAGCGVVLFAVFGLLPGSFLGGVMGLNIAGMLLGLPLASGVVSRLIVAASMVTGVMVSGIMFITASSLAGWIVGTVVDAITAEKKDLATAEHK</sequence>
<evidence type="ECO:0000313" key="2">
    <source>
        <dbReference type="EMBL" id="SPQ00784.1"/>
    </source>
</evidence>
<keyword evidence="1" id="KW-0812">Transmembrane</keyword>
<keyword evidence="3" id="KW-1185">Reference proteome</keyword>
<evidence type="ECO:0000256" key="1">
    <source>
        <dbReference type="SAM" id="Phobius"/>
    </source>
</evidence>
<keyword evidence="1" id="KW-0472">Membrane</keyword>
<dbReference type="Proteomes" id="UP000245125">
    <property type="component" value="Unassembled WGS sequence"/>
</dbReference>
<proteinExistence type="predicted"/>
<accession>A0A2U3QH85</accession>
<reference evidence="3" key="1">
    <citation type="submission" date="2018-03" db="EMBL/GenBank/DDBJ databases">
        <authorList>
            <person name="Zecchin S."/>
        </authorList>
    </citation>
    <scope>NUCLEOTIDE SEQUENCE [LARGE SCALE GENOMIC DNA]</scope>
</reference>
<dbReference type="EMBL" id="OUUY01000079">
    <property type="protein sequence ID" value="SPQ00784.1"/>
    <property type="molecule type" value="Genomic_DNA"/>
</dbReference>
<dbReference type="AlphaFoldDB" id="A0A2U3QH85"/>
<feature type="transmembrane region" description="Helical" evidence="1">
    <location>
        <begin position="30"/>
        <end position="49"/>
    </location>
</feature>
<feature type="transmembrane region" description="Helical" evidence="1">
    <location>
        <begin position="56"/>
        <end position="84"/>
    </location>
</feature>
<protein>
    <submittedName>
        <fullName evidence="2">Uncharacterized protein</fullName>
    </submittedName>
</protein>
<evidence type="ECO:0000313" key="3">
    <source>
        <dbReference type="Proteomes" id="UP000245125"/>
    </source>
</evidence>
<name>A0A2U3QH85_9BACT</name>
<keyword evidence="1" id="KW-1133">Transmembrane helix</keyword>
<organism evidence="2 3">
    <name type="scientific">Candidatus Sulfobium mesophilum</name>
    <dbReference type="NCBI Taxonomy" id="2016548"/>
    <lineage>
        <taxon>Bacteria</taxon>
        <taxon>Pseudomonadati</taxon>
        <taxon>Nitrospirota</taxon>
        <taxon>Nitrospiria</taxon>
        <taxon>Nitrospirales</taxon>
        <taxon>Nitrospiraceae</taxon>
        <taxon>Candidatus Sulfobium</taxon>
    </lineage>
</organism>
<feature type="transmembrane region" description="Helical" evidence="1">
    <location>
        <begin position="7"/>
        <end position="24"/>
    </location>
</feature>